<dbReference type="Proteomes" id="UP000609651">
    <property type="component" value="Unassembled WGS sequence"/>
</dbReference>
<name>A0ABX1VF78_9PLAN</name>
<protein>
    <recommendedName>
        <fullName evidence="10">Sulfite oxidase</fullName>
    </recommendedName>
</protein>
<dbReference type="InterPro" id="IPR014756">
    <property type="entry name" value="Ig_E-set"/>
</dbReference>
<comment type="caution">
    <text evidence="8">The sequence shown here is derived from an EMBL/GenBank/DDBJ whole genome shotgun (WGS) entry which is preliminary data.</text>
</comment>
<evidence type="ECO:0000256" key="1">
    <source>
        <dbReference type="ARBA" id="ARBA00001924"/>
    </source>
</evidence>
<dbReference type="SUPFAM" id="SSF56524">
    <property type="entry name" value="Oxidoreductase molybdopterin-binding domain"/>
    <property type="match status" value="1"/>
</dbReference>
<dbReference type="Pfam" id="PF00174">
    <property type="entry name" value="Oxidored_molyb"/>
    <property type="match status" value="1"/>
</dbReference>
<sequence length="430" mass="46128">MSDSSVPPVPAERLSRRSLLKTAAAGAAVAPLIAGTRSVLAQDGPVRPVTTTGQAPAGGAAGPHPGVIVRQWEPRNLEYPLPSLNAPITPTEQFYVRSHFDVPEADPKTWTLTVDGGAPTGRSFTLPELEALGTEEKTVTMECAGNGRIFLVPKPSGLLWETGGVGTAVWKGTPLRLVLRDLGITSVADQRGYGGGSIGSLPEPLDPHVMLHGADNGKLSKYPAPLHYNRGMPLAKAMDDVLLATHMNGEPLPPHHGFPLRAIVPGWYGAASVKWLDRITVTNEPDNGFFSTFDYATFVKTPAGEQLTPLTGMQVKSSLARPARGERVKAGEIVTCRGVAWAGERAIKKVEFSSDGGQSWSDAKLVDAPKPLVWTRWRFDWKVPEAPGAHTLMSRATDSEGNVQPAEHDPLRRAYMVNFTVPVDVEAVRS</sequence>
<organism evidence="8 9">
    <name type="scientific">Alienimonas chondri</name>
    <dbReference type="NCBI Taxonomy" id="2681879"/>
    <lineage>
        <taxon>Bacteria</taxon>
        <taxon>Pseudomonadati</taxon>
        <taxon>Planctomycetota</taxon>
        <taxon>Planctomycetia</taxon>
        <taxon>Planctomycetales</taxon>
        <taxon>Planctomycetaceae</taxon>
        <taxon>Alienimonas</taxon>
    </lineage>
</organism>
<keyword evidence="9" id="KW-1185">Reference proteome</keyword>
<dbReference type="PANTHER" id="PTHR19372:SF7">
    <property type="entry name" value="SULFITE OXIDASE, MITOCHONDRIAL"/>
    <property type="match status" value="1"/>
</dbReference>
<gene>
    <name evidence="8" type="ORF">LzC2_28330</name>
</gene>
<dbReference type="EMBL" id="WTPX01000095">
    <property type="protein sequence ID" value="NNJ26742.1"/>
    <property type="molecule type" value="Genomic_DNA"/>
</dbReference>
<dbReference type="InterPro" id="IPR036374">
    <property type="entry name" value="OxRdtase_Mopterin-bd_sf"/>
</dbReference>
<dbReference type="Gene3D" id="2.60.40.650">
    <property type="match status" value="1"/>
</dbReference>
<evidence type="ECO:0000256" key="3">
    <source>
        <dbReference type="ARBA" id="ARBA00022723"/>
    </source>
</evidence>
<evidence type="ECO:0000313" key="9">
    <source>
        <dbReference type="Proteomes" id="UP000609651"/>
    </source>
</evidence>
<keyword evidence="2" id="KW-0500">Molybdenum</keyword>
<feature type="region of interest" description="Disordered" evidence="5">
    <location>
        <begin position="44"/>
        <end position="65"/>
    </location>
</feature>
<keyword evidence="3" id="KW-0479">Metal-binding</keyword>
<dbReference type="PANTHER" id="PTHR19372">
    <property type="entry name" value="SULFITE REDUCTASE"/>
    <property type="match status" value="1"/>
</dbReference>
<evidence type="ECO:0008006" key="10">
    <source>
        <dbReference type="Google" id="ProtNLM"/>
    </source>
</evidence>
<feature type="domain" description="Oxidoreductase molybdopterin-binding" evidence="6">
    <location>
        <begin position="99"/>
        <end position="289"/>
    </location>
</feature>
<dbReference type="PROSITE" id="PS51318">
    <property type="entry name" value="TAT"/>
    <property type="match status" value="1"/>
</dbReference>
<proteinExistence type="predicted"/>
<feature type="domain" description="Moybdenum cofactor oxidoreductase dimerisation" evidence="7">
    <location>
        <begin position="312"/>
        <end position="408"/>
    </location>
</feature>
<dbReference type="Pfam" id="PF03404">
    <property type="entry name" value="Mo-co_dimer"/>
    <property type="match status" value="1"/>
</dbReference>
<dbReference type="Gene3D" id="3.90.420.10">
    <property type="entry name" value="Oxidoreductase, molybdopterin-binding domain"/>
    <property type="match status" value="1"/>
</dbReference>
<dbReference type="InterPro" id="IPR000572">
    <property type="entry name" value="OxRdtase_Mopterin-bd_dom"/>
</dbReference>
<reference evidence="8 9" key="1">
    <citation type="journal article" date="2020" name="Syst. Appl. Microbiol.">
        <title>Alienimonas chondri sp. nov., a novel planctomycete isolated from the biofilm of the red alga Chondrus crispus.</title>
        <authorList>
            <person name="Vitorino I."/>
            <person name="Albuquerque L."/>
            <person name="Wiegand S."/>
            <person name="Kallscheuer N."/>
            <person name="da Costa M.S."/>
            <person name="Lobo-da-Cunha A."/>
            <person name="Jogler C."/>
            <person name="Lage O.M."/>
        </authorList>
    </citation>
    <scope>NUCLEOTIDE SEQUENCE [LARGE SCALE GENOMIC DNA]</scope>
    <source>
        <strain evidence="8 9">LzC2</strain>
    </source>
</reference>
<accession>A0ABX1VF78</accession>
<dbReference type="CDD" id="cd02110">
    <property type="entry name" value="SO_family_Moco_dimer"/>
    <property type="match status" value="1"/>
</dbReference>
<dbReference type="InterPro" id="IPR006311">
    <property type="entry name" value="TAT_signal"/>
</dbReference>
<feature type="compositionally biased region" description="Low complexity" evidence="5">
    <location>
        <begin position="48"/>
        <end position="65"/>
    </location>
</feature>
<comment type="cofactor">
    <cofactor evidence="1">
        <name>Mo-molybdopterin</name>
        <dbReference type="ChEBI" id="CHEBI:71302"/>
    </cofactor>
</comment>
<dbReference type="InterPro" id="IPR008335">
    <property type="entry name" value="Mopterin_OxRdtase_euk"/>
</dbReference>
<dbReference type="RefSeq" id="WP_194362398.1">
    <property type="nucleotide sequence ID" value="NZ_WTPX01000095.1"/>
</dbReference>
<evidence type="ECO:0000313" key="8">
    <source>
        <dbReference type="EMBL" id="NNJ26742.1"/>
    </source>
</evidence>
<dbReference type="InterPro" id="IPR005066">
    <property type="entry name" value="MoCF_OxRdtse_dimer"/>
</dbReference>
<evidence type="ECO:0000259" key="6">
    <source>
        <dbReference type="Pfam" id="PF00174"/>
    </source>
</evidence>
<evidence type="ECO:0000259" key="7">
    <source>
        <dbReference type="Pfam" id="PF03404"/>
    </source>
</evidence>
<dbReference type="SUPFAM" id="SSF81296">
    <property type="entry name" value="E set domains"/>
    <property type="match status" value="1"/>
</dbReference>
<keyword evidence="4" id="KW-0560">Oxidoreductase</keyword>
<dbReference type="PRINTS" id="PR00407">
    <property type="entry name" value="EUMOPTERIN"/>
</dbReference>
<evidence type="ECO:0000256" key="4">
    <source>
        <dbReference type="ARBA" id="ARBA00023002"/>
    </source>
</evidence>
<evidence type="ECO:0000256" key="5">
    <source>
        <dbReference type="SAM" id="MobiDB-lite"/>
    </source>
</evidence>
<evidence type="ECO:0000256" key="2">
    <source>
        <dbReference type="ARBA" id="ARBA00022505"/>
    </source>
</evidence>